<reference evidence="1" key="1">
    <citation type="journal article" date="2015" name="Nature">
        <title>Complex archaea that bridge the gap between prokaryotes and eukaryotes.</title>
        <authorList>
            <person name="Spang A."/>
            <person name="Saw J.H."/>
            <person name="Jorgensen S.L."/>
            <person name="Zaremba-Niedzwiedzka K."/>
            <person name="Martijn J."/>
            <person name="Lind A.E."/>
            <person name="van Eijk R."/>
            <person name="Schleper C."/>
            <person name="Guy L."/>
            <person name="Ettema T.J."/>
        </authorList>
    </citation>
    <scope>NUCLEOTIDE SEQUENCE</scope>
</reference>
<gene>
    <name evidence="1" type="ORF">LCGC14_1527820</name>
</gene>
<comment type="caution">
    <text evidence="1">The sequence shown here is derived from an EMBL/GenBank/DDBJ whole genome shotgun (WGS) entry which is preliminary data.</text>
</comment>
<accession>A0A0F9JHN5</accession>
<sequence>MSGLIVPTIIKCITCQGTNLVYWDETHEKVIFKCTHCYNTTPMKLELYEKYLDGL</sequence>
<name>A0A0F9JHN5_9ZZZZ</name>
<organism evidence="1">
    <name type="scientific">marine sediment metagenome</name>
    <dbReference type="NCBI Taxonomy" id="412755"/>
    <lineage>
        <taxon>unclassified sequences</taxon>
        <taxon>metagenomes</taxon>
        <taxon>ecological metagenomes</taxon>
    </lineage>
</organism>
<protein>
    <submittedName>
        <fullName evidence="1">Uncharacterized protein</fullName>
    </submittedName>
</protein>
<dbReference type="AlphaFoldDB" id="A0A0F9JHN5"/>
<dbReference type="EMBL" id="LAZR01011412">
    <property type="protein sequence ID" value="KKM61831.1"/>
    <property type="molecule type" value="Genomic_DNA"/>
</dbReference>
<proteinExistence type="predicted"/>
<evidence type="ECO:0000313" key="1">
    <source>
        <dbReference type="EMBL" id="KKM61831.1"/>
    </source>
</evidence>